<gene>
    <name evidence="1" type="ORF">DERF_000599</name>
</gene>
<protein>
    <submittedName>
        <fullName evidence="1">Uncharacterized protein</fullName>
    </submittedName>
</protein>
<dbReference type="AlphaFoldDB" id="A0A922I919"/>
<evidence type="ECO:0000313" key="1">
    <source>
        <dbReference type="EMBL" id="KAH9526517.1"/>
    </source>
</evidence>
<organism evidence="1 2">
    <name type="scientific">Dermatophagoides farinae</name>
    <name type="common">American house dust mite</name>
    <dbReference type="NCBI Taxonomy" id="6954"/>
    <lineage>
        <taxon>Eukaryota</taxon>
        <taxon>Metazoa</taxon>
        <taxon>Ecdysozoa</taxon>
        <taxon>Arthropoda</taxon>
        <taxon>Chelicerata</taxon>
        <taxon>Arachnida</taxon>
        <taxon>Acari</taxon>
        <taxon>Acariformes</taxon>
        <taxon>Sarcoptiformes</taxon>
        <taxon>Astigmata</taxon>
        <taxon>Psoroptidia</taxon>
        <taxon>Analgoidea</taxon>
        <taxon>Pyroglyphidae</taxon>
        <taxon>Dermatophagoidinae</taxon>
        <taxon>Dermatophagoides</taxon>
    </lineage>
</organism>
<feature type="non-terminal residue" evidence="1">
    <location>
        <position position="185"/>
    </location>
</feature>
<reference evidence="1" key="2">
    <citation type="journal article" date="2022" name="Res Sq">
        <title>Comparative Genomics Reveals Insights into the Divergent Evolution of Astigmatic Mites and Household Pest Adaptations.</title>
        <authorList>
            <person name="Xiong Q."/>
            <person name="Wan A.T.-Y."/>
            <person name="Liu X.-Y."/>
            <person name="Fung C.S.-H."/>
            <person name="Xiao X."/>
            <person name="Malainual N."/>
            <person name="Hou J."/>
            <person name="Wang L."/>
            <person name="Wang M."/>
            <person name="Yang K."/>
            <person name="Cui Y."/>
            <person name="Leung E."/>
            <person name="Nong W."/>
            <person name="Shin S.-K."/>
            <person name="Au S."/>
            <person name="Jeong K.Y."/>
            <person name="Chew F.T."/>
            <person name="Hui J."/>
            <person name="Leung T.F."/>
            <person name="Tungtrongchitr A."/>
            <person name="Zhong N."/>
            <person name="Liu Z."/>
            <person name="Tsui S."/>
        </authorList>
    </citation>
    <scope>NUCLEOTIDE SEQUENCE</scope>
    <source>
        <strain evidence="1">Derf</strain>
        <tissue evidence="1">Whole organism</tissue>
    </source>
</reference>
<keyword evidence="2" id="KW-1185">Reference proteome</keyword>
<evidence type="ECO:0000313" key="2">
    <source>
        <dbReference type="Proteomes" id="UP000790347"/>
    </source>
</evidence>
<sequence>KNLFFPDEFATRQHLINQLLMNQFAMRQLLMDQFAMRQLLMDQFATRQHLINQLLMDQVAMKQRLMDQFSMKQLLSDQVAMRQLLMDQFAMRQLLVYSISLLYLLYQILNPLNFPTPNLSKFSINCHLPPSSRRATFSRASASVTSFEYSVSTCSFKNDFISFSLAKASLSIFRYLRQLLNLLIP</sequence>
<dbReference type="EMBL" id="ASGP02000001">
    <property type="protein sequence ID" value="KAH9526517.1"/>
    <property type="molecule type" value="Genomic_DNA"/>
</dbReference>
<proteinExistence type="predicted"/>
<accession>A0A922I919</accession>
<name>A0A922I919_DERFA</name>
<reference evidence="1" key="1">
    <citation type="submission" date="2013-05" db="EMBL/GenBank/DDBJ databases">
        <authorList>
            <person name="Yim A.K.Y."/>
            <person name="Chan T.F."/>
            <person name="Ji K.M."/>
            <person name="Liu X.Y."/>
            <person name="Zhou J.W."/>
            <person name="Li R.Q."/>
            <person name="Yang K.Y."/>
            <person name="Li J."/>
            <person name="Li M."/>
            <person name="Law P.T.W."/>
            <person name="Wu Y.L."/>
            <person name="Cai Z.L."/>
            <person name="Qin H."/>
            <person name="Bao Y."/>
            <person name="Leung R.K.K."/>
            <person name="Ng P.K.S."/>
            <person name="Zou J."/>
            <person name="Zhong X.J."/>
            <person name="Ran P.X."/>
            <person name="Zhong N.S."/>
            <person name="Liu Z.G."/>
            <person name="Tsui S.K.W."/>
        </authorList>
    </citation>
    <scope>NUCLEOTIDE SEQUENCE</scope>
    <source>
        <strain evidence="1">Derf</strain>
        <tissue evidence="1">Whole organism</tissue>
    </source>
</reference>
<dbReference type="Proteomes" id="UP000790347">
    <property type="component" value="Unassembled WGS sequence"/>
</dbReference>
<comment type="caution">
    <text evidence="1">The sequence shown here is derived from an EMBL/GenBank/DDBJ whole genome shotgun (WGS) entry which is preliminary data.</text>
</comment>